<dbReference type="Gene3D" id="2.80.10.50">
    <property type="match status" value="1"/>
</dbReference>
<dbReference type="OMA" id="IEQWEPI"/>
<protein>
    <submittedName>
        <fullName evidence="5">CSON000647 protein</fullName>
    </submittedName>
</protein>
<dbReference type="Pfam" id="PF06229">
    <property type="entry name" value="FRG1"/>
    <property type="match status" value="1"/>
</dbReference>
<accession>A0A336K521</accession>
<dbReference type="GO" id="GO:0055120">
    <property type="term" value="C:striated muscle dense body"/>
    <property type="evidence" value="ECO:0007669"/>
    <property type="project" value="TreeGrafter"/>
</dbReference>
<dbReference type="InterPro" id="IPR010414">
    <property type="entry name" value="FRG1"/>
</dbReference>
<dbReference type="SUPFAM" id="SSF50405">
    <property type="entry name" value="Actin-crosslinking proteins"/>
    <property type="match status" value="1"/>
</dbReference>
<evidence type="ECO:0000256" key="2">
    <source>
        <dbReference type="ARBA" id="ARBA00010878"/>
    </source>
</evidence>
<evidence type="ECO:0000256" key="4">
    <source>
        <dbReference type="SAM" id="MobiDB-lite"/>
    </source>
</evidence>
<dbReference type="EMBL" id="UFQT01000109">
    <property type="protein sequence ID" value="SSX20139.1"/>
    <property type="molecule type" value="Genomic_DNA"/>
</dbReference>
<proteinExistence type="inferred from homology"/>
<dbReference type="PANTHER" id="PTHR12928:SF0">
    <property type="entry name" value="FSHD REGION GENE 1"/>
    <property type="match status" value="1"/>
</dbReference>
<comment type="subcellular location">
    <subcellularLocation>
        <location evidence="1">Nucleus</location>
        <location evidence="1">Nucleolus</location>
    </subcellularLocation>
</comment>
<reference evidence="6" key="2">
    <citation type="submission" date="2018-07" db="EMBL/GenBank/DDBJ databases">
        <authorList>
            <person name="Quirk P.G."/>
            <person name="Krulwich T.A."/>
        </authorList>
    </citation>
    <scope>NUCLEOTIDE SEQUENCE</scope>
</reference>
<keyword evidence="3" id="KW-0539">Nucleus</keyword>
<feature type="compositionally biased region" description="Basic residues" evidence="4">
    <location>
        <begin position="21"/>
        <end position="32"/>
    </location>
</feature>
<dbReference type="PANTHER" id="PTHR12928">
    <property type="entry name" value="FRG1 PROTEIN"/>
    <property type="match status" value="1"/>
</dbReference>
<dbReference type="CDD" id="cd23338">
    <property type="entry name" value="beta-trefoil_FSCN_FRG1"/>
    <property type="match status" value="1"/>
</dbReference>
<dbReference type="GO" id="GO:0005730">
    <property type="term" value="C:nucleolus"/>
    <property type="evidence" value="ECO:0007669"/>
    <property type="project" value="UniProtKB-SubCell"/>
</dbReference>
<dbReference type="AlphaFoldDB" id="A0A336K521"/>
<evidence type="ECO:0000256" key="1">
    <source>
        <dbReference type="ARBA" id="ARBA00004604"/>
    </source>
</evidence>
<evidence type="ECO:0000313" key="5">
    <source>
        <dbReference type="EMBL" id="SSW99759.1"/>
    </source>
</evidence>
<dbReference type="GO" id="GO:0071013">
    <property type="term" value="C:catalytic step 2 spliceosome"/>
    <property type="evidence" value="ECO:0007669"/>
    <property type="project" value="TreeGrafter"/>
</dbReference>
<comment type="similarity">
    <text evidence="2">Belongs to the FRG1 family.</text>
</comment>
<reference evidence="5" key="1">
    <citation type="submission" date="2018-04" db="EMBL/GenBank/DDBJ databases">
        <authorList>
            <person name="Go L.Y."/>
            <person name="Mitchell J.A."/>
        </authorList>
    </citation>
    <scope>NUCLEOTIDE SEQUENCE</scope>
    <source>
        <tissue evidence="5">Whole organism</tissue>
    </source>
</reference>
<organism evidence="5">
    <name type="scientific">Culicoides sonorensis</name>
    <name type="common">Biting midge</name>
    <dbReference type="NCBI Taxonomy" id="179676"/>
    <lineage>
        <taxon>Eukaryota</taxon>
        <taxon>Metazoa</taxon>
        <taxon>Ecdysozoa</taxon>
        <taxon>Arthropoda</taxon>
        <taxon>Hexapoda</taxon>
        <taxon>Insecta</taxon>
        <taxon>Pterygota</taxon>
        <taxon>Neoptera</taxon>
        <taxon>Endopterygota</taxon>
        <taxon>Diptera</taxon>
        <taxon>Nematocera</taxon>
        <taxon>Chironomoidea</taxon>
        <taxon>Ceratopogonidae</taxon>
        <taxon>Ceratopogoninae</taxon>
        <taxon>Culicoides</taxon>
        <taxon>Monoculicoides</taxon>
    </lineage>
</organism>
<feature type="region of interest" description="Disordered" evidence="4">
    <location>
        <begin position="1"/>
        <end position="46"/>
    </location>
</feature>
<name>A0A336K521_CULSO</name>
<dbReference type="VEuPathDB" id="VectorBase:CSON000647"/>
<evidence type="ECO:0000256" key="3">
    <source>
        <dbReference type="ARBA" id="ARBA00023242"/>
    </source>
</evidence>
<dbReference type="EMBL" id="UFQS01000109">
    <property type="protein sequence ID" value="SSW99759.1"/>
    <property type="molecule type" value="Genomic_DNA"/>
</dbReference>
<feature type="compositionally biased region" description="Basic and acidic residues" evidence="4">
    <location>
        <begin position="33"/>
        <end position="46"/>
    </location>
</feature>
<dbReference type="GO" id="GO:0051015">
    <property type="term" value="F:actin filament binding"/>
    <property type="evidence" value="ECO:0007669"/>
    <property type="project" value="TreeGrafter"/>
</dbReference>
<evidence type="ECO:0000313" key="6">
    <source>
        <dbReference type="EMBL" id="SSX20139.1"/>
    </source>
</evidence>
<dbReference type="InterPro" id="IPR008999">
    <property type="entry name" value="Actin-crosslinking"/>
</dbReference>
<sequence length="263" mass="29842">MSDYDSVRKSKLIFKGESSSSKHKRKHKKHKKEKSEKRRKISDPDAEKNGGWWKVTKVEEIVGSIAIQFGKSYVKALDNGLFTLGPIKTIGEGPSPEEIFSASYNGDKVSFKSGYGKYLKIEKNNTVTGRSDAIGPLEEFEPVFEDGKTAILCHNGNFLSIDPEDDALVALRKKVGAEEILCIRSCQPRELEDDQADVPLEEKEEDLSQVEINYVKKFQKFQDHKLRVSKDDKTALEKAKEEGILHEALLDRRSKMKADRYCK</sequence>
<gene>
    <name evidence="5" type="primary">CSON000647</name>
</gene>